<keyword evidence="1" id="KW-0472">Membrane</keyword>
<feature type="transmembrane region" description="Helical" evidence="1">
    <location>
        <begin position="35"/>
        <end position="55"/>
    </location>
</feature>
<dbReference type="InterPro" id="IPR000620">
    <property type="entry name" value="EamA_dom"/>
</dbReference>
<protein>
    <submittedName>
        <fullName evidence="3">DMT family transporter</fullName>
    </submittedName>
</protein>
<feature type="domain" description="EamA" evidence="2">
    <location>
        <begin position="3"/>
        <end position="134"/>
    </location>
</feature>
<feature type="transmembrane region" description="Helical" evidence="1">
    <location>
        <begin position="94"/>
        <end position="112"/>
    </location>
</feature>
<comment type="caution">
    <text evidence="3">The sequence shown here is derived from an EMBL/GenBank/DDBJ whole genome shotgun (WGS) entry which is preliminary data.</text>
</comment>
<gene>
    <name evidence="3" type="ORF">H8S64_08300</name>
</gene>
<sequence>MKIGALYALLSIITWAIISVITRFCIVYLEANILVFATLQIFSAGVALLLIRKPVTREGWRSGVKYSWLYTILQICRNFFLAAVYLYITSTETSLLINGEIVVTTIFAYIFFKRRPHPSNIFGMLVIMVGIVLFIQSLPEVIQLRVSVLMSAVIIASCTRAIVVEKTTIASPDTTTRQKCGISGFTMFWGGIIVMSALTVIAIGEHIFAPGFFDSHPSWFYLPRIEDILHPTTIVSACLTGFMLTSLSTYLYYATLQTATAETFMTFRAFQPMLTYGLESLVAVYAINLKPDLDIKDYILGCVIILGSFLILLMPPRRTKQLEPKQYMTD</sequence>
<keyword evidence="1" id="KW-0812">Transmembrane</keyword>
<dbReference type="SUPFAM" id="SSF103481">
    <property type="entry name" value="Multidrug resistance efflux transporter EmrE"/>
    <property type="match status" value="1"/>
</dbReference>
<dbReference type="Proteomes" id="UP000646484">
    <property type="component" value="Unassembled WGS sequence"/>
</dbReference>
<feature type="transmembrane region" description="Helical" evidence="1">
    <location>
        <begin position="298"/>
        <end position="315"/>
    </location>
</feature>
<proteinExistence type="predicted"/>
<evidence type="ECO:0000259" key="2">
    <source>
        <dbReference type="Pfam" id="PF00892"/>
    </source>
</evidence>
<name>A0ABR7CZK1_9BACT</name>
<evidence type="ECO:0000313" key="4">
    <source>
        <dbReference type="Proteomes" id="UP000646484"/>
    </source>
</evidence>
<reference evidence="3 4" key="1">
    <citation type="submission" date="2020-08" db="EMBL/GenBank/DDBJ databases">
        <title>Genome public.</title>
        <authorList>
            <person name="Liu C."/>
            <person name="Sun Q."/>
        </authorList>
    </citation>
    <scope>NUCLEOTIDE SEQUENCE [LARGE SCALE GENOMIC DNA]</scope>
    <source>
        <strain evidence="3 4">NSJ-56</strain>
    </source>
</reference>
<evidence type="ECO:0000313" key="3">
    <source>
        <dbReference type="EMBL" id="MBC5621096.1"/>
    </source>
</evidence>
<keyword evidence="1" id="KW-1133">Transmembrane helix</keyword>
<feature type="transmembrane region" description="Helical" evidence="1">
    <location>
        <begin position="119"/>
        <end position="138"/>
    </location>
</feature>
<dbReference type="Pfam" id="PF00892">
    <property type="entry name" value="EamA"/>
    <property type="match status" value="1"/>
</dbReference>
<feature type="transmembrane region" description="Helical" evidence="1">
    <location>
        <begin position="184"/>
        <end position="208"/>
    </location>
</feature>
<dbReference type="RefSeq" id="WP_186975703.1">
    <property type="nucleotide sequence ID" value="NZ_JACOOH010000003.1"/>
</dbReference>
<feature type="transmembrane region" description="Helical" evidence="1">
    <location>
        <begin position="67"/>
        <end position="88"/>
    </location>
</feature>
<dbReference type="InterPro" id="IPR037185">
    <property type="entry name" value="EmrE-like"/>
</dbReference>
<feature type="transmembrane region" description="Helical" evidence="1">
    <location>
        <begin position="228"/>
        <end position="253"/>
    </location>
</feature>
<feature type="transmembrane region" description="Helical" evidence="1">
    <location>
        <begin position="144"/>
        <end position="163"/>
    </location>
</feature>
<feature type="transmembrane region" description="Helical" evidence="1">
    <location>
        <begin position="7"/>
        <end position="29"/>
    </location>
</feature>
<organism evidence="3 4">
    <name type="scientific">Butyricimonas hominis</name>
    <dbReference type="NCBI Taxonomy" id="2763032"/>
    <lineage>
        <taxon>Bacteria</taxon>
        <taxon>Pseudomonadati</taxon>
        <taxon>Bacteroidota</taxon>
        <taxon>Bacteroidia</taxon>
        <taxon>Bacteroidales</taxon>
        <taxon>Odoribacteraceae</taxon>
        <taxon>Butyricimonas</taxon>
    </lineage>
</organism>
<keyword evidence="4" id="KW-1185">Reference proteome</keyword>
<accession>A0ABR7CZK1</accession>
<dbReference type="EMBL" id="JACOOH010000003">
    <property type="protein sequence ID" value="MBC5621096.1"/>
    <property type="molecule type" value="Genomic_DNA"/>
</dbReference>
<feature type="transmembrane region" description="Helical" evidence="1">
    <location>
        <begin position="265"/>
        <end position="286"/>
    </location>
</feature>
<evidence type="ECO:0000256" key="1">
    <source>
        <dbReference type="SAM" id="Phobius"/>
    </source>
</evidence>